<dbReference type="PROSITE" id="PS50297">
    <property type="entry name" value="ANK_REP_REGION"/>
    <property type="match status" value="2"/>
</dbReference>
<feature type="domain" description="Mab-21-like nucleotidyltransferase" evidence="3">
    <location>
        <begin position="560"/>
        <end position="708"/>
    </location>
</feature>
<dbReference type="InterPro" id="IPR046903">
    <property type="entry name" value="Mab-21-like_nuc_Trfase"/>
</dbReference>
<dbReference type="InterPro" id="IPR002110">
    <property type="entry name" value="Ankyrin_rpt"/>
</dbReference>
<dbReference type="Pfam" id="PF03281">
    <property type="entry name" value="Mab-21"/>
    <property type="match status" value="1"/>
</dbReference>
<dbReference type="Gene3D" id="1.25.40.20">
    <property type="entry name" value="Ankyrin repeat-containing domain"/>
    <property type="match status" value="3"/>
</dbReference>
<dbReference type="PROSITE" id="PS50088">
    <property type="entry name" value="ANK_REPEAT"/>
    <property type="match status" value="3"/>
</dbReference>
<dbReference type="Gene3D" id="3.30.460.90">
    <property type="match status" value="1"/>
</dbReference>
<dbReference type="Pfam" id="PF12796">
    <property type="entry name" value="Ank_2"/>
    <property type="match status" value="2"/>
</dbReference>
<evidence type="ECO:0000313" key="4">
    <source>
        <dbReference type="EMBL" id="EKC23456.1"/>
    </source>
</evidence>
<organism evidence="4">
    <name type="scientific">Magallana gigas</name>
    <name type="common">Pacific oyster</name>
    <name type="synonym">Crassostrea gigas</name>
    <dbReference type="NCBI Taxonomy" id="29159"/>
    <lineage>
        <taxon>Eukaryota</taxon>
        <taxon>Metazoa</taxon>
        <taxon>Spiralia</taxon>
        <taxon>Lophotrochozoa</taxon>
        <taxon>Mollusca</taxon>
        <taxon>Bivalvia</taxon>
        <taxon>Autobranchia</taxon>
        <taxon>Pteriomorphia</taxon>
        <taxon>Ostreida</taxon>
        <taxon>Ostreoidea</taxon>
        <taxon>Ostreidae</taxon>
        <taxon>Magallana</taxon>
    </lineage>
</organism>
<dbReference type="PANTHER" id="PTHR24180">
    <property type="entry name" value="CYCLIN-DEPENDENT KINASE INHIBITOR 2C-RELATED"/>
    <property type="match status" value="1"/>
</dbReference>
<dbReference type="SMART" id="SM00248">
    <property type="entry name" value="ANK"/>
    <property type="match status" value="8"/>
</dbReference>
<dbReference type="InterPro" id="IPR051637">
    <property type="entry name" value="Ank_repeat_dom-contain_49"/>
</dbReference>
<protein>
    <recommendedName>
        <fullName evidence="3">Mab-21-like nucleotidyltransferase domain-containing protein</fullName>
    </recommendedName>
</protein>
<keyword evidence="1" id="KW-0677">Repeat</keyword>
<sequence length="934" mass="107383">MERPTPQSIPYFLRLATKGFVEEKELEQPCRNLQTPLHKAVLNGDVEECAALASNVEYLNSGDLRGDSPLHLAVRWISPKGVELMNVLTSCGADVNIINKWGHTPLHYAVYLESPKNVAFLLDQQSIDVNAADINGYTPLHCCFRLGAFSNTENRYSLKENSTLVEIVDKLVLAEANIKAQTKYGDSILHLIAKRDDNTPLLKHIYVNYVTSDLDLHLQNLKGENFLHVYMIIEIYEKVIDTLEFIASNFSASTVKILLNCPDLVGRAPWAYMIDTSNINKKSLRRLHDLHANLTTFDNLGNTAVHRLAGVSTIYNDILEFLLFANVDVNAKNVYDETAASVFFLEHVFDSLFRYGIELNNQDRWGRTPLMSLLKHRPIPELIKKVITKGKVDVNARDANGSTPLHLAAYHNFEEQVELLLECQADAFAVDSLGDKPMDTARRHCSYRCFKQLSYTEKMEVLYSRTNSFEDLLLHLPKSICSSKIKTKESIKNSLHLDCERKEFCEFLLNEFYQKSPENAKEIKRISEEVLKTVQTLCSVVESYDKRFKMSVFRTGSSEEQTKAGPPDEFDFALCIEKLKKITDITLTKECAEKGFACLKFLQKPVPDGYQEFADNEEYFLAFPFLKLFDGYLKLALNERKVWSNGNLYFNYEDKMHVIYGKPVFNFSVYWIGSVYKQLKISIDLVPVVYNPGWWPANVNFPDSLEMDKNVKEAGCFLILQTRVNDFSNKVRLKGDDIFETSNTARDKNTAQDEKTRRMLRVSAAPAEIALMKTLPDSFRFAYILTKIVKSKVVSPQIEIDEIPSPLFMVQEKFKQEKTWPINPSHAIKSYMLKNCTFFLWLEMYKTIEEEEMKESYLTLAERLYENLLSFSDQRYLNPFFLPYSDVFEFEKDEKSTDYNELLLRLKREWSIKLGLGILQCSFPAKCLSAESLS</sequence>
<proteinExistence type="predicted"/>
<name>K1QPQ5_MAGGI</name>
<dbReference type="PANTHER" id="PTHR24180:SF45">
    <property type="entry name" value="POLY [ADP-RIBOSE] POLYMERASE TANKYRASE"/>
    <property type="match status" value="1"/>
</dbReference>
<dbReference type="AlphaFoldDB" id="K1QPQ5"/>
<dbReference type="EMBL" id="JH817751">
    <property type="protein sequence ID" value="EKC23456.1"/>
    <property type="molecule type" value="Genomic_DNA"/>
</dbReference>
<dbReference type="InterPro" id="IPR036770">
    <property type="entry name" value="Ankyrin_rpt-contain_sf"/>
</dbReference>
<evidence type="ECO:0000256" key="1">
    <source>
        <dbReference type="ARBA" id="ARBA00022737"/>
    </source>
</evidence>
<keyword evidence="2" id="KW-0040">ANK repeat</keyword>
<gene>
    <name evidence="4" type="ORF">CGI_10013901</name>
</gene>
<evidence type="ECO:0000259" key="3">
    <source>
        <dbReference type="Pfam" id="PF03281"/>
    </source>
</evidence>
<accession>K1QPQ5</accession>
<dbReference type="InParanoid" id="K1QPQ5"/>
<dbReference type="SUPFAM" id="SSF48403">
    <property type="entry name" value="Ankyrin repeat"/>
    <property type="match status" value="2"/>
</dbReference>
<reference evidence="4" key="1">
    <citation type="journal article" date="2012" name="Nature">
        <title>The oyster genome reveals stress adaptation and complexity of shell formation.</title>
        <authorList>
            <person name="Zhang G."/>
            <person name="Fang X."/>
            <person name="Guo X."/>
            <person name="Li L."/>
            <person name="Luo R."/>
            <person name="Xu F."/>
            <person name="Yang P."/>
            <person name="Zhang L."/>
            <person name="Wang X."/>
            <person name="Qi H."/>
            <person name="Xiong Z."/>
            <person name="Que H."/>
            <person name="Xie Y."/>
            <person name="Holland P.W."/>
            <person name="Paps J."/>
            <person name="Zhu Y."/>
            <person name="Wu F."/>
            <person name="Chen Y."/>
            <person name="Wang J."/>
            <person name="Peng C."/>
            <person name="Meng J."/>
            <person name="Yang L."/>
            <person name="Liu J."/>
            <person name="Wen B."/>
            <person name="Zhang N."/>
            <person name="Huang Z."/>
            <person name="Zhu Q."/>
            <person name="Feng Y."/>
            <person name="Mount A."/>
            <person name="Hedgecock D."/>
            <person name="Xu Z."/>
            <person name="Liu Y."/>
            <person name="Domazet-Loso T."/>
            <person name="Du Y."/>
            <person name="Sun X."/>
            <person name="Zhang S."/>
            <person name="Liu B."/>
            <person name="Cheng P."/>
            <person name="Jiang X."/>
            <person name="Li J."/>
            <person name="Fan D."/>
            <person name="Wang W."/>
            <person name="Fu W."/>
            <person name="Wang T."/>
            <person name="Wang B."/>
            <person name="Zhang J."/>
            <person name="Peng Z."/>
            <person name="Li Y."/>
            <person name="Li N."/>
            <person name="Wang J."/>
            <person name="Chen M."/>
            <person name="He Y."/>
            <person name="Tan F."/>
            <person name="Song X."/>
            <person name="Zheng Q."/>
            <person name="Huang R."/>
            <person name="Yang H."/>
            <person name="Du X."/>
            <person name="Chen L."/>
            <person name="Yang M."/>
            <person name="Gaffney P.M."/>
            <person name="Wang S."/>
            <person name="Luo L."/>
            <person name="She Z."/>
            <person name="Ming Y."/>
            <person name="Huang W."/>
            <person name="Zhang S."/>
            <person name="Huang B."/>
            <person name="Zhang Y."/>
            <person name="Qu T."/>
            <person name="Ni P."/>
            <person name="Miao G."/>
            <person name="Wang J."/>
            <person name="Wang Q."/>
            <person name="Steinberg C.E."/>
            <person name="Wang H."/>
            <person name="Li N."/>
            <person name="Qian L."/>
            <person name="Zhang G."/>
            <person name="Li Y."/>
            <person name="Yang H."/>
            <person name="Liu X."/>
            <person name="Wang J."/>
            <person name="Yin Y."/>
            <person name="Wang J."/>
        </authorList>
    </citation>
    <scope>NUCLEOTIDE SEQUENCE [LARGE SCALE GENOMIC DNA]</scope>
    <source>
        <strain evidence="4">05x7-T-G4-1.051#20</strain>
    </source>
</reference>
<evidence type="ECO:0000256" key="2">
    <source>
        <dbReference type="ARBA" id="ARBA00023043"/>
    </source>
</evidence>
<dbReference type="HOGENOM" id="CLU_013998_0_0_1"/>